<evidence type="ECO:0000256" key="7">
    <source>
        <dbReference type="HAMAP-Rule" id="MF_01916"/>
    </source>
</evidence>
<dbReference type="PANTHER" id="PTHR21248">
    <property type="entry name" value="CARDIOLIPIN SYNTHASE"/>
    <property type="match status" value="1"/>
</dbReference>
<feature type="transmembrane region" description="Helical" evidence="7">
    <location>
        <begin position="33"/>
        <end position="53"/>
    </location>
</feature>
<feature type="active site" evidence="7">
    <location>
        <position position="220"/>
    </location>
</feature>
<reference evidence="10 11" key="1">
    <citation type="submission" date="2019-08" db="EMBL/GenBank/DDBJ databases">
        <title>Lewinella sp. strain SSH13 Genome sequencing and assembly.</title>
        <authorList>
            <person name="Kim I."/>
        </authorList>
    </citation>
    <scope>NUCLEOTIDE SEQUENCE [LARGE SCALE GENOMIC DNA]</scope>
    <source>
        <strain evidence="10 11">SSH13</strain>
    </source>
</reference>
<organism evidence="10 11">
    <name type="scientific">Neolewinella aurantiaca</name>
    <dbReference type="NCBI Taxonomy" id="2602767"/>
    <lineage>
        <taxon>Bacteria</taxon>
        <taxon>Pseudomonadati</taxon>
        <taxon>Bacteroidota</taxon>
        <taxon>Saprospiria</taxon>
        <taxon>Saprospirales</taxon>
        <taxon>Lewinellaceae</taxon>
        <taxon>Neolewinella</taxon>
    </lineage>
</organism>
<dbReference type="InterPro" id="IPR025202">
    <property type="entry name" value="PLD-like_dom"/>
</dbReference>
<evidence type="ECO:0000313" key="10">
    <source>
        <dbReference type="EMBL" id="TXF90174.1"/>
    </source>
</evidence>
<feature type="active site" evidence="7">
    <location>
        <position position="405"/>
    </location>
</feature>
<keyword evidence="4" id="KW-0677">Repeat</keyword>
<feature type="active site" evidence="7">
    <location>
        <position position="407"/>
    </location>
</feature>
<dbReference type="SUPFAM" id="SSF56024">
    <property type="entry name" value="Phospholipase D/nuclease"/>
    <property type="match status" value="2"/>
</dbReference>
<comment type="subcellular location">
    <subcellularLocation>
        <location evidence="7">Cell membrane</location>
        <topology evidence="7">Multi-pass membrane protein</topology>
    </subcellularLocation>
</comment>
<keyword evidence="5 7" id="KW-1133">Transmembrane helix</keyword>
<dbReference type="Pfam" id="PF13091">
    <property type="entry name" value="PLDc_2"/>
    <property type="match status" value="2"/>
</dbReference>
<accession>A0A5C7FXF7</accession>
<feature type="transmembrane region" description="Helical" evidence="7">
    <location>
        <begin position="6"/>
        <end position="24"/>
    </location>
</feature>
<gene>
    <name evidence="10" type="primary">cls</name>
    <name evidence="10" type="ORF">FUA23_07485</name>
</gene>
<dbReference type="SMART" id="SM00155">
    <property type="entry name" value="PLDc"/>
    <property type="match status" value="2"/>
</dbReference>
<feature type="active site" evidence="7">
    <location>
        <position position="222"/>
    </location>
</feature>
<dbReference type="EC" id="2.7.8.-" evidence="7 8"/>
<dbReference type="GO" id="GO:0008808">
    <property type="term" value="F:cardiolipin synthase activity"/>
    <property type="evidence" value="ECO:0007669"/>
    <property type="project" value="UniProtKB-UniRule"/>
</dbReference>
<keyword evidence="6 7" id="KW-0472">Membrane</keyword>
<keyword evidence="7" id="KW-0444">Lipid biosynthesis</keyword>
<keyword evidence="7" id="KW-0443">Lipid metabolism</keyword>
<evidence type="ECO:0000259" key="9">
    <source>
        <dbReference type="PROSITE" id="PS50035"/>
    </source>
</evidence>
<dbReference type="Gene3D" id="3.30.870.10">
    <property type="entry name" value="Endonuclease Chain A"/>
    <property type="match status" value="2"/>
</dbReference>
<dbReference type="InterPro" id="IPR030874">
    <property type="entry name" value="Cardiolipin_synth_Firmi"/>
</dbReference>
<dbReference type="PROSITE" id="PS50035">
    <property type="entry name" value="PLD"/>
    <property type="match status" value="2"/>
</dbReference>
<evidence type="ECO:0000256" key="1">
    <source>
        <dbReference type="ARBA" id="ARBA00022475"/>
    </source>
</evidence>
<evidence type="ECO:0000256" key="8">
    <source>
        <dbReference type="NCBIfam" id="TIGR04265"/>
    </source>
</evidence>
<evidence type="ECO:0000256" key="4">
    <source>
        <dbReference type="ARBA" id="ARBA00022737"/>
    </source>
</evidence>
<feature type="active site" evidence="7">
    <location>
        <position position="412"/>
    </location>
</feature>
<dbReference type="InterPro" id="IPR001736">
    <property type="entry name" value="PLipase_D/transphosphatidylase"/>
</dbReference>
<proteinExistence type="inferred from homology"/>
<dbReference type="PANTHER" id="PTHR21248:SF22">
    <property type="entry name" value="PHOSPHOLIPASE D"/>
    <property type="match status" value="1"/>
</dbReference>
<keyword evidence="7" id="KW-1208">Phospholipid metabolism</keyword>
<keyword evidence="2 7" id="KW-0808">Transferase</keyword>
<evidence type="ECO:0000313" key="11">
    <source>
        <dbReference type="Proteomes" id="UP000321907"/>
    </source>
</evidence>
<name>A0A5C7FXF7_9BACT</name>
<dbReference type="AlphaFoldDB" id="A0A5C7FXF7"/>
<dbReference type="CDD" id="cd09110">
    <property type="entry name" value="PLDc_CLS_1"/>
    <property type="match status" value="1"/>
</dbReference>
<dbReference type="CDD" id="cd09112">
    <property type="entry name" value="PLDc_CLS_2"/>
    <property type="match status" value="1"/>
</dbReference>
<dbReference type="NCBIfam" id="TIGR04265">
    <property type="entry name" value="bac_cardiolipin"/>
    <property type="match status" value="1"/>
</dbReference>
<comment type="function">
    <text evidence="7">Catalyzes the reversible phosphatidyl group transfer from one phosphatidylglycerol molecule to another to form cardiolipin (CL) (diphosphatidylglycerol) and glycerol.</text>
</comment>
<evidence type="ECO:0000256" key="2">
    <source>
        <dbReference type="ARBA" id="ARBA00022679"/>
    </source>
</evidence>
<comment type="catalytic activity">
    <reaction evidence="7">
        <text>2 a 1,2-diacyl-sn-glycero-3-phospho-(1'-sn-glycerol) = a cardiolipin + glycerol</text>
        <dbReference type="Rhea" id="RHEA:31451"/>
        <dbReference type="ChEBI" id="CHEBI:17754"/>
        <dbReference type="ChEBI" id="CHEBI:62237"/>
        <dbReference type="ChEBI" id="CHEBI:64716"/>
    </reaction>
</comment>
<comment type="caution">
    <text evidence="10">The sequence shown here is derived from an EMBL/GenBank/DDBJ whole genome shotgun (WGS) entry which is preliminary data.</text>
</comment>
<dbReference type="InterPro" id="IPR022924">
    <property type="entry name" value="Cardiolipin_synthase"/>
</dbReference>
<feature type="domain" description="PLD phosphodiesterase" evidence="9">
    <location>
        <begin position="400"/>
        <end position="427"/>
    </location>
</feature>
<sequence length="487" mass="55450">MNWLLIAQGIYLTILVATMIRIIYDTTVPSKTFAYLMLVVILPVVGIVFYYAVGTNMRKRRLYADKLIGDGKVRQKLMAEAERHTGGLLATRQELGPYKKLINLMQHTNLNPLTADNSVDILVNGEHKFPRVKEMLRRAEHHIHIEYYRFEDDLVGRGLEEILLERARAGVKIRLIYDDFGSRSIRHKMAHRLREAGAEVMPYYRMTATTFLSRFNYRNHRKVIVIDGHTAFVGGINVSEAYDNEIGKNKNTPFWRDTHMMVKGSAVHQLQYLFLNDWNFCTKDQKVSLEEARQHYFPEITKPPGNIAMQIAASGPDSKAPAILYSILQAIDLAEEELLITTPYFIPGQSLMDNICIAAGTGLDVRLMVPRKGDSKVVSKAAASYYQRLLEAGVRIFEYEKGFVHAKTLVVDRALSIVGTANLDIRSFDLNFEVNAIVYDQTTGSQMAATFFDDAEEATELTLEEWMKRGKLTRFIEKLARLMSPVL</sequence>
<keyword evidence="7" id="KW-0594">Phospholipid biosynthesis</keyword>
<dbReference type="GO" id="GO:0032049">
    <property type="term" value="P:cardiolipin biosynthetic process"/>
    <property type="evidence" value="ECO:0007669"/>
    <property type="project" value="UniProtKB-UniRule"/>
</dbReference>
<dbReference type="EMBL" id="VOXD01000009">
    <property type="protein sequence ID" value="TXF90174.1"/>
    <property type="molecule type" value="Genomic_DNA"/>
</dbReference>
<feature type="domain" description="PLD phosphodiesterase" evidence="9">
    <location>
        <begin position="215"/>
        <end position="242"/>
    </location>
</feature>
<feature type="active site" evidence="7">
    <location>
        <position position="227"/>
    </location>
</feature>
<evidence type="ECO:0000256" key="3">
    <source>
        <dbReference type="ARBA" id="ARBA00022692"/>
    </source>
</evidence>
<dbReference type="GO" id="GO:0005886">
    <property type="term" value="C:plasma membrane"/>
    <property type="evidence" value="ECO:0007669"/>
    <property type="project" value="UniProtKB-SubCell"/>
</dbReference>
<keyword evidence="11" id="KW-1185">Reference proteome</keyword>
<evidence type="ECO:0000256" key="5">
    <source>
        <dbReference type="ARBA" id="ARBA00022989"/>
    </source>
</evidence>
<dbReference type="Proteomes" id="UP000321907">
    <property type="component" value="Unassembled WGS sequence"/>
</dbReference>
<comment type="similarity">
    <text evidence="7">Belongs to the phospholipase D family. Cardiolipin synthase subfamily.</text>
</comment>
<keyword evidence="1 7" id="KW-1003">Cell membrane</keyword>
<keyword evidence="3 7" id="KW-0812">Transmembrane</keyword>
<dbReference type="OrthoDB" id="9762009at2"/>
<protein>
    <recommendedName>
        <fullName evidence="7 8">Cardiolipin synthase</fullName>
        <shortName evidence="7">CL synthase</shortName>
        <ecNumber evidence="7 8">2.7.8.-</ecNumber>
    </recommendedName>
</protein>
<evidence type="ECO:0000256" key="6">
    <source>
        <dbReference type="ARBA" id="ARBA00023136"/>
    </source>
</evidence>
<dbReference type="HAMAP" id="MF_01916">
    <property type="entry name" value="Cardiolipin_synth_Cls"/>
    <property type="match status" value="1"/>
</dbReference>